<dbReference type="AlphaFoldDB" id="A0AA39M4S2"/>
<comment type="caution">
    <text evidence="4">The sequence shown here is derived from an EMBL/GenBank/DDBJ whole genome shotgun (WGS) entry which is preliminary data.</text>
</comment>
<dbReference type="InterPro" id="IPR009009">
    <property type="entry name" value="RlpA-like_DPBB"/>
</dbReference>
<reference evidence="4" key="1">
    <citation type="submission" date="2023-06" db="EMBL/GenBank/DDBJ databases">
        <title>Genomic analysis of the entomopathogenic nematode Steinernema hermaphroditum.</title>
        <authorList>
            <person name="Schwarz E.M."/>
            <person name="Heppert J.K."/>
            <person name="Baniya A."/>
            <person name="Schwartz H.T."/>
            <person name="Tan C.-H."/>
            <person name="Antoshechkin I."/>
            <person name="Sternberg P.W."/>
            <person name="Goodrich-Blair H."/>
            <person name="Dillman A.R."/>
        </authorList>
    </citation>
    <scope>NUCLEOTIDE SEQUENCE</scope>
    <source>
        <strain evidence="4">PS9179</strain>
        <tissue evidence="4">Whole animal</tissue>
    </source>
</reference>
<dbReference type="PANTHER" id="PTHR31836:SF28">
    <property type="entry name" value="SRCR DOMAIN-CONTAINING PROTEIN-RELATED"/>
    <property type="match status" value="1"/>
</dbReference>
<gene>
    <name evidence="4" type="ORF">QR680_014975</name>
</gene>
<dbReference type="Proteomes" id="UP001175271">
    <property type="component" value="Unassembled WGS sequence"/>
</dbReference>
<protein>
    <recommendedName>
        <fullName evidence="3">RlpA-like protein double-psi beta-barrel domain-containing protein</fullName>
    </recommendedName>
</protein>
<dbReference type="InterPro" id="IPR048197">
    <property type="entry name" value="Papain_inhib"/>
</dbReference>
<evidence type="ECO:0000313" key="5">
    <source>
        <dbReference type="Proteomes" id="UP001175271"/>
    </source>
</evidence>
<feature type="domain" description="RlpA-like protein double-psi beta-barrel" evidence="3">
    <location>
        <begin position="32"/>
        <end position="116"/>
    </location>
</feature>
<dbReference type="InterPro" id="IPR051477">
    <property type="entry name" value="Expansin_CellWall"/>
</dbReference>
<keyword evidence="5" id="KW-1185">Reference proteome</keyword>
<evidence type="ECO:0000313" key="4">
    <source>
        <dbReference type="EMBL" id="KAK0420932.1"/>
    </source>
</evidence>
<keyword evidence="1 2" id="KW-0732">Signal</keyword>
<organism evidence="4 5">
    <name type="scientific">Steinernema hermaphroditum</name>
    <dbReference type="NCBI Taxonomy" id="289476"/>
    <lineage>
        <taxon>Eukaryota</taxon>
        <taxon>Metazoa</taxon>
        <taxon>Ecdysozoa</taxon>
        <taxon>Nematoda</taxon>
        <taxon>Chromadorea</taxon>
        <taxon>Rhabditida</taxon>
        <taxon>Tylenchina</taxon>
        <taxon>Panagrolaimomorpha</taxon>
        <taxon>Strongyloidoidea</taxon>
        <taxon>Steinernematidae</taxon>
        <taxon>Steinernema</taxon>
    </lineage>
</organism>
<dbReference type="PANTHER" id="PTHR31836">
    <property type="match status" value="1"/>
</dbReference>
<proteinExistence type="predicted"/>
<dbReference type="GO" id="GO:0004869">
    <property type="term" value="F:cysteine-type endopeptidase inhibitor activity"/>
    <property type="evidence" value="ECO:0007669"/>
    <property type="project" value="InterPro"/>
</dbReference>
<evidence type="ECO:0000256" key="1">
    <source>
        <dbReference type="ARBA" id="ARBA00022729"/>
    </source>
</evidence>
<dbReference type="SUPFAM" id="SSF50685">
    <property type="entry name" value="Barwin-like endoglucanases"/>
    <property type="match status" value="1"/>
</dbReference>
<accession>A0AA39M4S2</accession>
<dbReference type="Gene3D" id="2.40.40.10">
    <property type="entry name" value="RlpA-like domain"/>
    <property type="match status" value="1"/>
</dbReference>
<dbReference type="InterPro" id="IPR036908">
    <property type="entry name" value="RlpA-like_sf"/>
</dbReference>
<dbReference type="CDD" id="cd22273">
    <property type="entry name" value="DPBB_SPI-like"/>
    <property type="match status" value="1"/>
</dbReference>
<name>A0AA39M4S2_9BILA</name>
<dbReference type="EMBL" id="JAUCMV010000002">
    <property type="protein sequence ID" value="KAK0420932.1"/>
    <property type="molecule type" value="Genomic_DNA"/>
</dbReference>
<sequence>MLRPLVLLLALFAVLAFGKGKIPFGQQIKGHFTYFEDTGDGACGDPIDANKQMLVAAPEAYWTGGDSDEDPICKNVCVEVRYKNKKITVPVKDQCPSKYCKKDHFDMSVPAYKALEPDMDIGDVHGATFVFKKC</sequence>
<dbReference type="Pfam" id="PF03330">
    <property type="entry name" value="DPBB_1"/>
    <property type="match status" value="1"/>
</dbReference>
<dbReference type="GO" id="GO:0004867">
    <property type="term" value="F:serine-type endopeptidase inhibitor activity"/>
    <property type="evidence" value="ECO:0007669"/>
    <property type="project" value="InterPro"/>
</dbReference>
<feature type="signal peptide" evidence="2">
    <location>
        <begin position="1"/>
        <end position="20"/>
    </location>
</feature>
<evidence type="ECO:0000256" key="2">
    <source>
        <dbReference type="SAM" id="SignalP"/>
    </source>
</evidence>
<evidence type="ECO:0000259" key="3">
    <source>
        <dbReference type="Pfam" id="PF03330"/>
    </source>
</evidence>
<feature type="chain" id="PRO_5041239609" description="RlpA-like protein double-psi beta-barrel domain-containing protein" evidence="2">
    <location>
        <begin position="21"/>
        <end position="134"/>
    </location>
</feature>